<dbReference type="EMBL" id="CADCVJ010000185">
    <property type="protein sequence ID" value="CAA9483702.1"/>
    <property type="molecule type" value="Genomic_DNA"/>
</dbReference>
<dbReference type="InterPro" id="IPR018960">
    <property type="entry name" value="DUF1990"/>
</dbReference>
<dbReference type="Pfam" id="PF09348">
    <property type="entry name" value="DUF1990"/>
    <property type="match status" value="1"/>
</dbReference>
<sequence length="212" mass="24155">MAGSVAPSPRRLRALRRLRSKPLNFDLARLPELIRSGGWHVDDLRQPLTREPPGDPVPGGPWEQARAVMSDYQAADPSMVRATYDPQSSFAGRDMLLELRFGPLRFHAGVRVGDVYEDDRFESGRRARVFGWNYRTLAGHFEQGQMAYEVWKWTDTGEVEFHIHAASRVAQSGNPILRLGFRLIGRPQQLRFYRNACTRMEHLVSARLRGAA</sequence>
<name>A0A6J4RW98_9ACTN</name>
<organism evidence="2">
    <name type="scientific">uncultured Solirubrobacteraceae bacterium</name>
    <dbReference type="NCBI Taxonomy" id="1162706"/>
    <lineage>
        <taxon>Bacteria</taxon>
        <taxon>Bacillati</taxon>
        <taxon>Actinomycetota</taxon>
        <taxon>Thermoleophilia</taxon>
        <taxon>Solirubrobacterales</taxon>
        <taxon>Solirubrobacteraceae</taxon>
        <taxon>environmental samples</taxon>
    </lineage>
</organism>
<gene>
    <name evidence="2" type="ORF">AVDCRST_MAG38-2186</name>
</gene>
<protein>
    <recommendedName>
        <fullName evidence="1">DUF1990 domain-containing protein</fullName>
    </recommendedName>
</protein>
<feature type="domain" description="DUF1990" evidence="1">
    <location>
        <begin position="38"/>
        <end position="191"/>
    </location>
</feature>
<dbReference type="AlphaFoldDB" id="A0A6J4RW98"/>
<evidence type="ECO:0000313" key="2">
    <source>
        <dbReference type="EMBL" id="CAA9483702.1"/>
    </source>
</evidence>
<evidence type="ECO:0000259" key="1">
    <source>
        <dbReference type="Pfam" id="PF09348"/>
    </source>
</evidence>
<accession>A0A6J4RW98</accession>
<proteinExistence type="predicted"/>
<reference evidence="2" key="1">
    <citation type="submission" date="2020-02" db="EMBL/GenBank/DDBJ databases">
        <authorList>
            <person name="Meier V. D."/>
        </authorList>
    </citation>
    <scope>NUCLEOTIDE SEQUENCE</scope>
    <source>
        <strain evidence="2">AVDCRST_MAG38</strain>
    </source>
</reference>